<dbReference type="PATRIC" id="fig|1133592.3.peg.85"/>
<sequence length="211" mass="24944">MEKIEILVSRAIPIAIENIDTDQIIPARFLKSSKRQGFGSNLFRDWRYTNQGLVKESFILNNPKFSGKILLVGRNFGSGSSREHAAWSLFDYGFRVVISSFFADIFKENALNNGLLPIEISEVYLQYLFKTISYNRHILYSVFLGRQIIKIDKSFFYDYFSMEKYKKTCLLKGQDDIDHLISLYKKIKTFEVKSVFNDKENSYFIWRWSWR</sequence>
<dbReference type="InterPro" id="IPR033940">
    <property type="entry name" value="IPMI_Swivel"/>
</dbReference>
<gene>
    <name evidence="12" type="primary">leuD</name>
    <name evidence="12" type="ORF">ASNER_097</name>
</gene>
<dbReference type="NCBIfam" id="NF002458">
    <property type="entry name" value="PRK01641.1"/>
    <property type="match status" value="1"/>
</dbReference>
<reference evidence="12 13" key="1">
    <citation type="journal article" date="2013" name="Environ. Microbiol.">
        <title>The nutrient supplying capabilities of Uzinura, an endosymbiont of armoured scale insects.</title>
        <authorList>
            <person name="Sabree Z.L."/>
            <person name="Huang C.Y."/>
            <person name="Okusu A."/>
            <person name="Moran N.A."/>
            <person name="Normark B.B."/>
        </authorList>
    </citation>
    <scope>NUCLEOTIDE SEQUENCE [LARGE SCALE GENOMIC DNA]</scope>
    <source>
        <strain evidence="12 13">ASNER</strain>
    </source>
</reference>
<comment type="catalytic activity">
    <reaction evidence="1">
        <text>(2R,3S)-3-isopropylmalate = (2S)-2-isopropylmalate</text>
        <dbReference type="Rhea" id="RHEA:32287"/>
        <dbReference type="ChEBI" id="CHEBI:1178"/>
        <dbReference type="ChEBI" id="CHEBI:35121"/>
        <dbReference type="EC" id="4.2.1.33"/>
    </reaction>
</comment>
<dbReference type="InterPro" id="IPR004431">
    <property type="entry name" value="3-IsopropMal_deHydase_ssu"/>
</dbReference>
<dbReference type="NCBIfam" id="TIGR00171">
    <property type="entry name" value="leuD"/>
    <property type="match status" value="1"/>
</dbReference>
<dbReference type="AlphaFoldDB" id="L7VFY4"/>
<evidence type="ECO:0000313" key="12">
    <source>
        <dbReference type="EMBL" id="AGC66865.1"/>
    </source>
</evidence>
<dbReference type="GO" id="GO:0009098">
    <property type="term" value="P:L-leucine biosynthetic process"/>
    <property type="evidence" value="ECO:0007669"/>
    <property type="project" value="UniProtKB-UniPathway"/>
</dbReference>
<dbReference type="HOGENOM" id="CLU_081378_0_3_10"/>
<organism evidence="12 13">
    <name type="scientific">Candidatus Uzinura diaspidicola str. ASNER</name>
    <dbReference type="NCBI Taxonomy" id="1133592"/>
    <lineage>
        <taxon>Bacteria</taxon>
        <taxon>Pseudomonadati</taxon>
        <taxon>Bacteroidota</taxon>
        <taxon>Flavobacteriia</taxon>
        <taxon>Flavobacteriales</taxon>
        <taxon>Candidatus Uzinura</taxon>
    </lineage>
</organism>
<comment type="pathway">
    <text evidence="3">Amino-acid biosynthesis; L-leucine biosynthesis; L-leucine from 3-methyl-2-oxobutanoate: step 2/4.</text>
</comment>
<evidence type="ECO:0000256" key="1">
    <source>
        <dbReference type="ARBA" id="ARBA00000491"/>
    </source>
</evidence>
<dbReference type="CDD" id="cd01577">
    <property type="entry name" value="IPMI_Swivel"/>
    <property type="match status" value="1"/>
</dbReference>
<dbReference type="GO" id="GO:0009316">
    <property type="term" value="C:3-isopropylmalate dehydratase complex"/>
    <property type="evidence" value="ECO:0007669"/>
    <property type="project" value="InterPro"/>
</dbReference>
<dbReference type="UniPathway" id="UPA00048">
    <property type="reaction ID" value="UER00071"/>
</dbReference>
<keyword evidence="7" id="KW-0432">Leucine biosynthesis</keyword>
<dbReference type="EMBL" id="CP003263">
    <property type="protein sequence ID" value="AGC66865.1"/>
    <property type="molecule type" value="Genomic_DNA"/>
</dbReference>
<evidence type="ECO:0000256" key="6">
    <source>
        <dbReference type="ARBA" id="ARBA00011998"/>
    </source>
</evidence>
<evidence type="ECO:0000313" key="13">
    <source>
        <dbReference type="Proteomes" id="UP000011174"/>
    </source>
</evidence>
<dbReference type="Pfam" id="PF00694">
    <property type="entry name" value="Aconitase_C"/>
    <property type="match status" value="1"/>
</dbReference>
<dbReference type="InterPro" id="IPR000573">
    <property type="entry name" value="AconitaseA/IPMdHydase_ssu_swvl"/>
</dbReference>
<dbReference type="InterPro" id="IPR050075">
    <property type="entry name" value="LeuD"/>
</dbReference>
<evidence type="ECO:0000256" key="4">
    <source>
        <dbReference type="ARBA" id="ARBA00009845"/>
    </source>
</evidence>
<comment type="function">
    <text evidence="2">Catalyzes the isomerization between 2-isopropylmalate and 3-isopropylmalate, via the formation of 2-isopropylmaleate.</text>
</comment>
<dbReference type="Gene3D" id="3.20.19.10">
    <property type="entry name" value="Aconitase, domain 4"/>
    <property type="match status" value="1"/>
</dbReference>
<comment type="similarity">
    <text evidence="4">Belongs to the LeuD family. LeuD type 1 subfamily.</text>
</comment>
<evidence type="ECO:0000256" key="8">
    <source>
        <dbReference type="ARBA" id="ARBA00022605"/>
    </source>
</evidence>
<keyword evidence="9" id="KW-0456">Lyase</keyword>
<proteinExistence type="inferred from homology"/>
<dbReference type="EC" id="4.2.1.33" evidence="6"/>
<evidence type="ECO:0000256" key="5">
    <source>
        <dbReference type="ARBA" id="ARBA00011271"/>
    </source>
</evidence>
<dbReference type="InterPro" id="IPR015928">
    <property type="entry name" value="Aconitase/3IPM_dehydase_swvl"/>
</dbReference>
<evidence type="ECO:0000256" key="10">
    <source>
        <dbReference type="ARBA" id="ARBA00023304"/>
    </source>
</evidence>
<dbReference type="KEGG" id="udi:ASNER_097"/>
<dbReference type="Proteomes" id="UP000011174">
    <property type="component" value="Chromosome"/>
</dbReference>
<evidence type="ECO:0000256" key="3">
    <source>
        <dbReference type="ARBA" id="ARBA00004729"/>
    </source>
</evidence>
<evidence type="ECO:0000256" key="2">
    <source>
        <dbReference type="ARBA" id="ARBA00002695"/>
    </source>
</evidence>
<dbReference type="SUPFAM" id="SSF52016">
    <property type="entry name" value="LeuD/IlvD-like"/>
    <property type="match status" value="1"/>
</dbReference>
<name>L7VFY4_9FLAO</name>
<dbReference type="OrthoDB" id="9777465at2"/>
<evidence type="ECO:0000259" key="11">
    <source>
        <dbReference type="Pfam" id="PF00694"/>
    </source>
</evidence>
<evidence type="ECO:0000256" key="9">
    <source>
        <dbReference type="ARBA" id="ARBA00023239"/>
    </source>
</evidence>
<dbReference type="PANTHER" id="PTHR43345:SF5">
    <property type="entry name" value="3-ISOPROPYLMALATE DEHYDRATASE SMALL SUBUNIT"/>
    <property type="match status" value="1"/>
</dbReference>
<accession>L7VFY4</accession>
<dbReference type="PANTHER" id="PTHR43345">
    <property type="entry name" value="3-ISOPROPYLMALATE DEHYDRATASE SMALL SUBUNIT 2-RELATED-RELATED"/>
    <property type="match status" value="1"/>
</dbReference>
<dbReference type="GO" id="GO:0003861">
    <property type="term" value="F:3-isopropylmalate dehydratase activity"/>
    <property type="evidence" value="ECO:0007669"/>
    <property type="project" value="UniProtKB-EC"/>
</dbReference>
<protein>
    <recommendedName>
        <fullName evidence="6">3-isopropylmalate dehydratase</fullName>
        <ecNumber evidence="6">4.2.1.33</ecNumber>
    </recommendedName>
</protein>
<keyword evidence="10" id="KW-0100">Branched-chain amino acid biosynthesis</keyword>
<dbReference type="STRING" id="1133592.ASNER_097"/>
<keyword evidence="13" id="KW-1185">Reference proteome</keyword>
<evidence type="ECO:0000256" key="7">
    <source>
        <dbReference type="ARBA" id="ARBA00022430"/>
    </source>
</evidence>
<comment type="subunit">
    <text evidence="5">Heterodimer of LeuC and LeuD.</text>
</comment>
<keyword evidence="8" id="KW-0028">Amino-acid biosynthesis</keyword>
<feature type="domain" description="Aconitase A/isopropylmalate dehydratase small subunit swivel" evidence="11">
    <location>
        <begin position="5"/>
        <end position="122"/>
    </location>
</feature>